<dbReference type="PROSITE" id="PS00688">
    <property type="entry name" value="SIGMA54_INTERACT_3"/>
    <property type="match status" value="1"/>
</dbReference>
<keyword evidence="5" id="KW-0804">Transcription</keyword>
<evidence type="ECO:0000256" key="3">
    <source>
        <dbReference type="ARBA" id="ARBA00023015"/>
    </source>
</evidence>
<dbReference type="InterPro" id="IPR011006">
    <property type="entry name" value="CheY-like_superfamily"/>
</dbReference>
<dbReference type="InterPro" id="IPR025662">
    <property type="entry name" value="Sigma_54_int_dom_ATP-bd_1"/>
</dbReference>
<gene>
    <name evidence="9" type="ORF">GGQ74_000935</name>
</gene>
<dbReference type="AlphaFoldDB" id="A0A846QPF7"/>
<evidence type="ECO:0000313" key="9">
    <source>
        <dbReference type="EMBL" id="NJB67295.1"/>
    </source>
</evidence>
<dbReference type="InterPro" id="IPR003593">
    <property type="entry name" value="AAA+_ATPase"/>
</dbReference>
<accession>A0A846QPF7</accession>
<keyword evidence="10" id="KW-1185">Reference proteome</keyword>
<protein>
    <submittedName>
        <fullName evidence="9">Two-component system NtrC family response regulator</fullName>
    </submittedName>
</protein>
<dbReference type="GO" id="GO:0005524">
    <property type="term" value="F:ATP binding"/>
    <property type="evidence" value="ECO:0007669"/>
    <property type="project" value="UniProtKB-KW"/>
</dbReference>
<keyword evidence="4" id="KW-0238">DNA-binding</keyword>
<keyword evidence="3" id="KW-0805">Transcription regulation</keyword>
<dbReference type="InterPro" id="IPR027417">
    <property type="entry name" value="P-loop_NTPase"/>
</dbReference>
<feature type="domain" description="Sigma-54 factor interaction" evidence="7">
    <location>
        <begin position="137"/>
        <end position="366"/>
    </location>
</feature>
<dbReference type="InterPro" id="IPR002078">
    <property type="entry name" value="Sigma_54_int"/>
</dbReference>
<proteinExistence type="predicted"/>
<dbReference type="Gene3D" id="1.10.10.60">
    <property type="entry name" value="Homeodomain-like"/>
    <property type="match status" value="1"/>
</dbReference>
<dbReference type="SMART" id="SM00448">
    <property type="entry name" value="REC"/>
    <property type="match status" value="1"/>
</dbReference>
<dbReference type="CDD" id="cd00009">
    <property type="entry name" value="AAA"/>
    <property type="match status" value="1"/>
</dbReference>
<dbReference type="Pfam" id="PF00072">
    <property type="entry name" value="Response_reg"/>
    <property type="match status" value="1"/>
</dbReference>
<dbReference type="PROSITE" id="PS00676">
    <property type="entry name" value="SIGMA54_INTERACT_2"/>
    <property type="match status" value="1"/>
</dbReference>
<evidence type="ECO:0000256" key="4">
    <source>
        <dbReference type="ARBA" id="ARBA00023125"/>
    </source>
</evidence>
<dbReference type="InterPro" id="IPR009057">
    <property type="entry name" value="Homeodomain-like_sf"/>
</dbReference>
<evidence type="ECO:0000256" key="2">
    <source>
        <dbReference type="ARBA" id="ARBA00022840"/>
    </source>
</evidence>
<comment type="caution">
    <text evidence="6">Lacks conserved residue(s) required for the propagation of feature annotation.</text>
</comment>
<organism evidence="9 10">
    <name type="scientific">Desulfobaculum xiamenense</name>
    <dbReference type="NCBI Taxonomy" id="995050"/>
    <lineage>
        <taxon>Bacteria</taxon>
        <taxon>Pseudomonadati</taxon>
        <taxon>Thermodesulfobacteriota</taxon>
        <taxon>Desulfovibrionia</taxon>
        <taxon>Desulfovibrionales</taxon>
        <taxon>Desulfovibrionaceae</taxon>
        <taxon>Desulfobaculum</taxon>
    </lineage>
</organism>
<dbReference type="Gene3D" id="3.40.50.2300">
    <property type="match status" value="1"/>
</dbReference>
<evidence type="ECO:0000313" key="10">
    <source>
        <dbReference type="Proteomes" id="UP000580856"/>
    </source>
</evidence>
<dbReference type="SMART" id="SM00382">
    <property type="entry name" value="AAA"/>
    <property type="match status" value="1"/>
</dbReference>
<keyword evidence="1" id="KW-0547">Nucleotide-binding</keyword>
<reference evidence="9 10" key="1">
    <citation type="submission" date="2020-03" db="EMBL/GenBank/DDBJ databases">
        <title>Genomic Encyclopedia of Type Strains, Phase IV (KMG-IV): sequencing the most valuable type-strain genomes for metagenomic binning, comparative biology and taxonomic classification.</title>
        <authorList>
            <person name="Goeker M."/>
        </authorList>
    </citation>
    <scope>NUCLEOTIDE SEQUENCE [LARGE SCALE GENOMIC DNA]</scope>
    <source>
        <strain evidence="9 10">DSM 24233</strain>
    </source>
</reference>
<feature type="domain" description="Response regulatory" evidence="8">
    <location>
        <begin position="3"/>
        <end position="117"/>
    </location>
</feature>
<dbReference type="Gene3D" id="3.40.50.300">
    <property type="entry name" value="P-loop containing nucleotide triphosphate hydrolases"/>
    <property type="match status" value="1"/>
</dbReference>
<dbReference type="PANTHER" id="PTHR32071">
    <property type="entry name" value="TRANSCRIPTIONAL REGULATORY PROTEIN"/>
    <property type="match status" value="1"/>
</dbReference>
<evidence type="ECO:0000256" key="5">
    <source>
        <dbReference type="ARBA" id="ARBA00023163"/>
    </source>
</evidence>
<dbReference type="Pfam" id="PF25601">
    <property type="entry name" value="AAA_lid_14"/>
    <property type="match status" value="1"/>
</dbReference>
<dbReference type="GO" id="GO:0000160">
    <property type="term" value="P:phosphorelay signal transduction system"/>
    <property type="evidence" value="ECO:0007669"/>
    <property type="project" value="InterPro"/>
</dbReference>
<dbReference type="FunFam" id="3.40.50.300:FF:000006">
    <property type="entry name" value="DNA-binding transcriptional regulator NtrC"/>
    <property type="match status" value="1"/>
</dbReference>
<dbReference type="InterPro" id="IPR058031">
    <property type="entry name" value="AAA_lid_NorR"/>
</dbReference>
<dbReference type="PROSITE" id="PS50045">
    <property type="entry name" value="SIGMA54_INTERACT_4"/>
    <property type="match status" value="1"/>
</dbReference>
<dbReference type="GO" id="GO:0006355">
    <property type="term" value="P:regulation of DNA-templated transcription"/>
    <property type="evidence" value="ECO:0007669"/>
    <property type="project" value="InterPro"/>
</dbReference>
<dbReference type="GO" id="GO:0003677">
    <property type="term" value="F:DNA binding"/>
    <property type="evidence" value="ECO:0007669"/>
    <property type="project" value="UniProtKB-KW"/>
</dbReference>
<dbReference type="SUPFAM" id="SSF46689">
    <property type="entry name" value="Homeodomain-like"/>
    <property type="match status" value="1"/>
</dbReference>
<dbReference type="SUPFAM" id="SSF52540">
    <property type="entry name" value="P-loop containing nucleoside triphosphate hydrolases"/>
    <property type="match status" value="1"/>
</dbReference>
<evidence type="ECO:0000259" key="8">
    <source>
        <dbReference type="PROSITE" id="PS50110"/>
    </source>
</evidence>
<dbReference type="InterPro" id="IPR025943">
    <property type="entry name" value="Sigma_54_int_dom_ATP-bd_2"/>
</dbReference>
<dbReference type="Gene3D" id="1.10.8.60">
    <property type="match status" value="1"/>
</dbReference>
<sequence length="472" mass="51712">MPDVLIIDGDTRFAEDLSARLAARGMPADHCQTMSKAMARLHTGSYKAVLLGNNLPDGKHLAFLPEIRDIPSRPEVLVISDDINPDAAESAILKGAWNYLTKPLSLQRVLALLQRVMDYHAQCTATGAPISLRRCGIVGNSRALLACLDDVARAAAAESNILLIGETGTGKELFARAIHLNSRRATRPFVVVDCAALPDTLVESILFGHEKGAFTNAENRTVGLVRQADGGTLFLDEVGELAPSIQKVFLRVLEGRSFRPVGGAQEITSNFRLVAATNRDLETMSKAGAFRQDLFFRLRGMHITLPPLRTIPEDMSDLTSHFVAQHAKRHKLPIKGISPDFLEALMLYDWPGNIRELMNTVEQALTMAGTEPILIPRHLPRTLRAQVARRSLEKGQTAPDGCSPLAADPASFPSHGTYRDQQIAEMETRYLTSLMDVSQGNIKAACALSGLSRARLYALMKTYGVPRHRKAR</sequence>
<dbReference type="EMBL" id="JAATJA010000001">
    <property type="protein sequence ID" value="NJB67295.1"/>
    <property type="molecule type" value="Genomic_DNA"/>
</dbReference>
<dbReference type="SUPFAM" id="SSF52172">
    <property type="entry name" value="CheY-like"/>
    <property type="match status" value="1"/>
</dbReference>
<dbReference type="Pfam" id="PF00158">
    <property type="entry name" value="Sigma54_activat"/>
    <property type="match status" value="1"/>
</dbReference>
<dbReference type="PROSITE" id="PS00675">
    <property type="entry name" value="SIGMA54_INTERACT_1"/>
    <property type="match status" value="1"/>
</dbReference>
<dbReference type="PROSITE" id="PS50110">
    <property type="entry name" value="RESPONSE_REGULATORY"/>
    <property type="match status" value="1"/>
</dbReference>
<evidence type="ECO:0000256" key="1">
    <source>
        <dbReference type="ARBA" id="ARBA00022741"/>
    </source>
</evidence>
<dbReference type="InterPro" id="IPR025944">
    <property type="entry name" value="Sigma_54_int_dom_CS"/>
</dbReference>
<dbReference type="Proteomes" id="UP000580856">
    <property type="component" value="Unassembled WGS sequence"/>
</dbReference>
<evidence type="ECO:0000256" key="6">
    <source>
        <dbReference type="PROSITE-ProRule" id="PRU00169"/>
    </source>
</evidence>
<dbReference type="RefSeq" id="WP_167940361.1">
    <property type="nucleotide sequence ID" value="NZ_JAATJA010000001.1"/>
</dbReference>
<name>A0A846QPF7_9BACT</name>
<comment type="caution">
    <text evidence="9">The sequence shown here is derived from an EMBL/GenBank/DDBJ whole genome shotgun (WGS) entry which is preliminary data.</text>
</comment>
<dbReference type="PANTHER" id="PTHR32071:SF113">
    <property type="entry name" value="ALGINATE BIOSYNTHESIS TRANSCRIPTIONAL REGULATORY PROTEIN ALGB"/>
    <property type="match status" value="1"/>
</dbReference>
<dbReference type="InterPro" id="IPR001789">
    <property type="entry name" value="Sig_transdc_resp-reg_receiver"/>
</dbReference>
<keyword evidence="2" id="KW-0067">ATP-binding</keyword>
<evidence type="ECO:0000259" key="7">
    <source>
        <dbReference type="PROSITE" id="PS50045"/>
    </source>
</evidence>